<dbReference type="SUPFAM" id="SSF49464">
    <property type="entry name" value="Carboxypeptidase regulatory domain-like"/>
    <property type="match status" value="2"/>
</dbReference>
<organism evidence="2 3">
    <name type="scientific">Desulfosporosinus acidiphilus (strain DSM 22704 / JCM 16185 / SJ4)</name>
    <dbReference type="NCBI Taxonomy" id="646529"/>
    <lineage>
        <taxon>Bacteria</taxon>
        <taxon>Bacillati</taxon>
        <taxon>Bacillota</taxon>
        <taxon>Clostridia</taxon>
        <taxon>Eubacteriales</taxon>
        <taxon>Desulfitobacteriaceae</taxon>
        <taxon>Desulfosporosinus</taxon>
    </lineage>
</organism>
<dbReference type="SUPFAM" id="SSF49373">
    <property type="entry name" value="Invasin/intimin cell-adhesion fragments"/>
    <property type="match status" value="1"/>
</dbReference>
<name>I4D3T3_DESAJ</name>
<sequence>MVSKPIQWVFGIILLIGVGLGVFVEYDKAAEIKGYLGEGAKRVEESIKANGCLTQNAEANIAQYLRSNGMDPANIYFNASTGRQSYGSTAVNGALGYDFTIEVPGFNLPIYKVYLEKEIPNVNSDYVTGMTADTSACVGDFSNFGGVQMSTTDLGPTPTTNVTNPSIPTSLTFSGPTTVTVGQGGQYSGVVSMGATAAPAGTQVEISSPNGTTMATTQADGSFSVTITFPSVGPQVITAKAGIGTAAETVTVAAGAPVQLLLTNPSSGTGNYQTVIGNSISIQGMVTDASSNPVSLASISVTSDTSDVPNQTIKTNTQGAFNFTYTPKSVTTQHVTFTINSLTATANVSIQQGTPQSITLQSSTGSSYSSSPLTITAGQAINLKGNVAGLYGSPVSGVTVSVASPTDGIDNMAPNGSITTDTAGNFTNLDVVLTQTGTQAIQATTAGINSPAQIQVNVNPAGAAKVANLAVTPDQIASGGTVTVTGQILDSYGNPVQAGTALTLVGPVTTTNATTGSGGQFALTQTVSTPGMATLKVQSNGATLNGGTVAVNVLPTGAYSLAVSLSSDQVLTGGSLTATITLKDNTGTPISGKSITLSESPEPSALVTTHVTTDNSGQASVTVGPVTKVGYESLTAAMDGVANVIGTSTFQVLARPPSLLIANVSPSTTQVWTASNPVPLPVISGTVTDSYANPIFGASVNVSGGYGANVSGSTDSNGYYSLSVKPTNIGGPFALSFAVSSTQGNFNTVQGSLTVTAPITVPVDKVLAGTVIAGQTGTMPNKVGSGTVITPGPTDQAIPQGYYGGALTDGKVKGVVVPPANVLTGTTIAGTAGTMPVHIGGANVNSLSWWTGGGSTVYLEPPVGYYDGSTWTYYTDPNLVSRNIKNGVSILGVTGTAQTLTINAGDAIASESTTVQQNTSSNWVQYQNMGFRINTPGTYRLKFDIYGPSGGTSAYGQVRVNGTTVGTTFKYVCSYPPSVWETMQEDITLNAGDYVTLWFYADPYVGYPNSEVRNFSLCYGVANASSLGSWQ</sequence>
<dbReference type="InterPro" id="IPR008964">
    <property type="entry name" value="Invasin/intimin_cell_adhesion"/>
</dbReference>
<dbReference type="eggNOG" id="COG2373">
    <property type="taxonomic scope" value="Bacteria"/>
</dbReference>
<keyword evidence="1" id="KW-0472">Membrane</keyword>
<feature type="transmembrane region" description="Helical" evidence="1">
    <location>
        <begin position="6"/>
        <end position="24"/>
    </location>
</feature>
<dbReference type="InterPro" id="IPR008969">
    <property type="entry name" value="CarboxyPept-like_regulatory"/>
</dbReference>
<dbReference type="InterPro" id="IPR013783">
    <property type="entry name" value="Ig-like_fold"/>
</dbReference>
<evidence type="ECO:0000313" key="2">
    <source>
        <dbReference type="EMBL" id="AFM40457.1"/>
    </source>
</evidence>
<keyword evidence="3" id="KW-1185">Reference proteome</keyword>
<dbReference type="AlphaFoldDB" id="I4D3T3"/>
<dbReference type="KEGG" id="dai:Desaci_1440"/>
<dbReference type="HOGENOM" id="CLU_305603_0_0_9"/>
<dbReference type="Gene3D" id="2.60.40.10">
    <property type="entry name" value="Immunoglobulins"/>
    <property type="match status" value="2"/>
</dbReference>
<dbReference type="OrthoDB" id="1799546at2"/>
<gene>
    <name evidence="2" type="ordered locus">Desaci_1440</name>
</gene>
<dbReference type="Proteomes" id="UP000002892">
    <property type="component" value="Chromosome"/>
</dbReference>
<dbReference type="STRING" id="646529.Desaci_1440"/>
<evidence type="ECO:0000313" key="3">
    <source>
        <dbReference type="Proteomes" id="UP000002892"/>
    </source>
</evidence>
<keyword evidence="1" id="KW-1133">Transmembrane helix</keyword>
<evidence type="ECO:0000256" key="1">
    <source>
        <dbReference type="SAM" id="Phobius"/>
    </source>
</evidence>
<proteinExistence type="predicted"/>
<dbReference type="Gene3D" id="2.60.40.1120">
    <property type="entry name" value="Carboxypeptidase-like, regulatory domain"/>
    <property type="match status" value="2"/>
</dbReference>
<dbReference type="EMBL" id="CP003639">
    <property type="protein sequence ID" value="AFM40457.1"/>
    <property type="molecule type" value="Genomic_DNA"/>
</dbReference>
<accession>I4D3T3</accession>
<protein>
    <submittedName>
        <fullName evidence="2">Ig-like domain-containing protein</fullName>
    </submittedName>
</protein>
<dbReference type="RefSeq" id="WP_014826464.1">
    <property type="nucleotide sequence ID" value="NC_018068.1"/>
</dbReference>
<keyword evidence="1" id="KW-0812">Transmembrane</keyword>
<reference evidence="2 3" key="1">
    <citation type="journal article" date="2012" name="J. Bacteriol.">
        <title>Complete genome sequences of Desulfosporosinus orientis DSM765T, Desulfosporosinus youngiae DSM17734T, Desulfosporosinus meridiei DSM13257T, and Desulfosporosinus acidiphilus DSM22704T.</title>
        <authorList>
            <person name="Pester M."/>
            <person name="Brambilla E."/>
            <person name="Alazard D."/>
            <person name="Rattei T."/>
            <person name="Weinmaier T."/>
            <person name="Han J."/>
            <person name="Lucas S."/>
            <person name="Lapidus A."/>
            <person name="Cheng J.F."/>
            <person name="Goodwin L."/>
            <person name="Pitluck S."/>
            <person name="Peters L."/>
            <person name="Ovchinnikova G."/>
            <person name="Teshima H."/>
            <person name="Detter J.C."/>
            <person name="Han C.S."/>
            <person name="Tapia R."/>
            <person name="Land M.L."/>
            <person name="Hauser L."/>
            <person name="Kyrpides N.C."/>
            <person name="Ivanova N.N."/>
            <person name="Pagani I."/>
            <person name="Huntmann M."/>
            <person name="Wei C.L."/>
            <person name="Davenport K.W."/>
            <person name="Daligault H."/>
            <person name="Chain P.S."/>
            <person name="Chen A."/>
            <person name="Mavromatis K."/>
            <person name="Markowitz V."/>
            <person name="Szeto E."/>
            <person name="Mikhailova N."/>
            <person name="Pati A."/>
            <person name="Wagner M."/>
            <person name="Woyke T."/>
            <person name="Ollivier B."/>
            <person name="Klenk H.P."/>
            <person name="Spring S."/>
            <person name="Loy A."/>
        </authorList>
    </citation>
    <scope>NUCLEOTIDE SEQUENCE [LARGE SCALE GENOMIC DNA]</scope>
    <source>
        <strain evidence="3">DSM 22704 / JCM 16185 / SJ4</strain>
    </source>
</reference>